<dbReference type="GO" id="GO:0003723">
    <property type="term" value="F:RNA binding"/>
    <property type="evidence" value="ECO:0007669"/>
    <property type="project" value="UniProtKB-KW"/>
</dbReference>
<gene>
    <name evidence="7" type="primary">qorA_3</name>
    <name evidence="7" type="ORF">ROA7450_03262</name>
</gene>
<dbReference type="Pfam" id="PF08240">
    <property type="entry name" value="ADH_N"/>
    <property type="match status" value="1"/>
</dbReference>
<evidence type="ECO:0000256" key="2">
    <source>
        <dbReference type="ARBA" id="ARBA00011881"/>
    </source>
</evidence>
<proteinExistence type="predicted"/>
<dbReference type="EC" id="1.6.5.5" evidence="7"/>
<organism evidence="7 8">
    <name type="scientific">Roseovarius albus</name>
    <dbReference type="NCBI Taxonomy" id="1247867"/>
    <lineage>
        <taxon>Bacteria</taxon>
        <taxon>Pseudomonadati</taxon>
        <taxon>Pseudomonadota</taxon>
        <taxon>Alphaproteobacteria</taxon>
        <taxon>Rhodobacterales</taxon>
        <taxon>Roseobacteraceae</taxon>
        <taxon>Roseovarius</taxon>
    </lineage>
</organism>
<dbReference type="EMBL" id="FWFX01000011">
    <property type="protein sequence ID" value="SLN62271.1"/>
    <property type="molecule type" value="Genomic_DNA"/>
</dbReference>
<evidence type="ECO:0000256" key="1">
    <source>
        <dbReference type="ARBA" id="ARBA00004496"/>
    </source>
</evidence>
<dbReference type="Proteomes" id="UP000193061">
    <property type="component" value="Unassembled WGS sequence"/>
</dbReference>
<accession>A0A1X6ZUT5</accession>
<dbReference type="GO" id="GO:0005737">
    <property type="term" value="C:cytoplasm"/>
    <property type="evidence" value="ECO:0007669"/>
    <property type="project" value="UniProtKB-SubCell"/>
</dbReference>
<dbReference type="RefSeq" id="WP_085806940.1">
    <property type="nucleotide sequence ID" value="NZ_FWFX01000011.1"/>
</dbReference>
<keyword evidence="3" id="KW-0963">Cytoplasm</keyword>
<dbReference type="Gene3D" id="3.90.180.10">
    <property type="entry name" value="Medium-chain alcohol dehydrogenases, catalytic domain"/>
    <property type="match status" value="1"/>
</dbReference>
<dbReference type="InterPro" id="IPR051603">
    <property type="entry name" value="Zinc-ADH_QOR/CCCR"/>
</dbReference>
<dbReference type="GO" id="GO:0003960">
    <property type="term" value="F:quinone reductase (NADPH) activity"/>
    <property type="evidence" value="ECO:0007669"/>
    <property type="project" value="UniProtKB-EC"/>
</dbReference>
<dbReference type="SMART" id="SM00829">
    <property type="entry name" value="PKS_ER"/>
    <property type="match status" value="1"/>
</dbReference>
<dbReference type="CDD" id="cd05289">
    <property type="entry name" value="MDR_like_2"/>
    <property type="match status" value="1"/>
</dbReference>
<evidence type="ECO:0000256" key="4">
    <source>
        <dbReference type="ARBA" id="ARBA00022857"/>
    </source>
</evidence>
<evidence type="ECO:0000259" key="6">
    <source>
        <dbReference type="SMART" id="SM00829"/>
    </source>
</evidence>
<dbReference type="SUPFAM" id="SSF51735">
    <property type="entry name" value="NAD(P)-binding Rossmann-fold domains"/>
    <property type="match status" value="1"/>
</dbReference>
<dbReference type="InterPro" id="IPR013154">
    <property type="entry name" value="ADH-like_N"/>
</dbReference>
<dbReference type="GO" id="GO:0008270">
    <property type="term" value="F:zinc ion binding"/>
    <property type="evidence" value="ECO:0007669"/>
    <property type="project" value="InterPro"/>
</dbReference>
<dbReference type="InterPro" id="IPR002364">
    <property type="entry name" value="Quin_OxRdtase/zeta-crystal_CS"/>
</dbReference>
<keyword evidence="5" id="KW-0694">RNA-binding</keyword>
<keyword evidence="7" id="KW-0560">Oxidoreductase</keyword>
<dbReference type="SUPFAM" id="SSF50129">
    <property type="entry name" value="GroES-like"/>
    <property type="match status" value="1"/>
</dbReference>
<dbReference type="PANTHER" id="PTHR44154:SF1">
    <property type="entry name" value="QUINONE OXIDOREDUCTASE"/>
    <property type="match status" value="1"/>
</dbReference>
<keyword evidence="8" id="KW-1185">Reference proteome</keyword>
<reference evidence="7 8" key="1">
    <citation type="submission" date="2017-03" db="EMBL/GenBank/DDBJ databases">
        <authorList>
            <person name="Afonso C.L."/>
            <person name="Miller P.J."/>
            <person name="Scott M.A."/>
            <person name="Spackman E."/>
            <person name="Goraichik I."/>
            <person name="Dimitrov K.M."/>
            <person name="Suarez D.L."/>
            <person name="Swayne D.E."/>
        </authorList>
    </citation>
    <scope>NUCLEOTIDE SEQUENCE [LARGE SCALE GENOMIC DNA]</scope>
    <source>
        <strain evidence="7 8">CECT 7450</strain>
    </source>
</reference>
<dbReference type="AlphaFoldDB" id="A0A1X6ZUT5"/>
<sequence>MRAIVVQKNGGPEVLELKDVPKPTPGIGEVLVKVEAAAVNPFDTQARRGDYAAYMPTPHKMGVDVSGTVEALGEGVETLAVGDDVFYSTRVLSNEGGYAEYHVEQAQLIAEKPQDLSFVDAAALPIAASTAWVCLIERGRLKAGDRVLIHGASGGVGLFAVQIARLTGADVVATSRQDARELVQSLGADTTVDYRHADAWEQLAAHSGGGYDVILDLVGGDTIQKSLGILAAGGRVVSIVDQPDPQSLYDGWGVNAEIHLVFLTPSAERLACLGALTARGLLKPVVERTLPLEQAAQAHRLIEAGGRTGKIVLVTS</sequence>
<protein>
    <submittedName>
        <fullName evidence="7">Quinone oxidoreductase 1</fullName>
        <ecNumber evidence="7">1.6.5.5</ecNumber>
    </submittedName>
</protein>
<evidence type="ECO:0000313" key="7">
    <source>
        <dbReference type="EMBL" id="SLN62271.1"/>
    </source>
</evidence>
<comment type="subcellular location">
    <subcellularLocation>
        <location evidence="1">Cytoplasm</location>
    </subcellularLocation>
</comment>
<dbReference type="Pfam" id="PF13602">
    <property type="entry name" value="ADH_zinc_N_2"/>
    <property type="match status" value="1"/>
</dbReference>
<comment type="subunit">
    <text evidence="2">Homotetramer.</text>
</comment>
<dbReference type="PROSITE" id="PS01162">
    <property type="entry name" value="QOR_ZETA_CRYSTAL"/>
    <property type="match status" value="1"/>
</dbReference>
<evidence type="ECO:0000256" key="3">
    <source>
        <dbReference type="ARBA" id="ARBA00022490"/>
    </source>
</evidence>
<evidence type="ECO:0000256" key="5">
    <source>
        <dbReference type="ARBA" id="ARBA00022884"/>
    </source>
</evidence>
<dbReference type="OrthoDB" id="5295340at2"/>
<keyword evidence="4" id="KW-0521">NADP</keyword>
<dbReference type="Gene3D" id="3.40.50.720">
    <property type="entry name" value="NAD(P)-binding Rossmann-like Domain"/>
    <property type="match status" value="1"/>
</dbReference>
<dbReference type="InterPro" id="IPR020843">
    <property type="entry name" value="ER"/>
</dbReference>
<dbReference type="PANTHER" id="PTHR44154">
    <property type="entry name" value="QUINONE OXIDOREDUCTASE"/>
    <property type="match status" value="1"/>
</dbReference>
<feature type="domain" description="Enoyl reductase (ER)" evidence="6">
    <location>
        <begin position="10"/>
        <end position="313"/>
    </location>
</feature>
<name>A0A1X6ZUT5_9RHOB</name>
<dbReference type="InterPro" id="IPR011032">
    <property type="entry name" value="GroES-like_sf"/>
</dbReference>
<evidence type="ECO:0000313" key="8">
    <source>
        <dbReference type="Proteomes" id="UP000193061"/>
    </source>
</evidence>
<dbReference type="InterPro" id="IPR036291">
    <property type="entry name" value="NAD(P)-bd_dom_sf"/>
</dbReference>